<protein>
    <submittedName>
        <fullName evidence="9">Site-specific recombinase, phage integrase family</fullName>
    </submittedName>
</protein>
<dbReference type="Pfam" id="PF00589">
    <property type="entry name" value="Phage_integrase"/>
    <property type="match status" value="1"/>
</dbReference>
<dbReference type="PANTHER" id="PTHR30629">
    <property type="entry name" value="PROPHAGE INTEGRASE"/>
    <property type="match status" value="1"/>
</dbReference>
<dbReference type="InterPro" id="IPR053876">
    <property type="entry name" value="Phage_int_M"/>
</dbReference>
<evidence type="ECO:0000259" key="8">
    <source>
        <dbReference type="PROSITE" id="PS51900"/>
    </source>
</evidence>
<dbReference type="GO" id="GO:0015074">
    <property type="term" value="P:DNA integration"/>
    <property type="evidence" value="ECO:0007669"/>
    <property type="project" value="UniProtKB-KW"/>
</dbReference>
<dbReference type="PANTHER" id="PTHR30629:SF9">
    <property type="entry name" value="PROTEIN INTB-RELATED"/>
    <property type="match status" value="1"/>
</dbReference>
<dbReference type="InterPro" id="IPR002104">
    <property type="entry name" value="Integrase_catalytic"/>
</dbReference>
<keyword evidence="3 5" id="KW-0238">DNA-binding</keyword>
<dbReference type="InterPro" id="IPR044068">
    <property type="entry name" value="CB"/>
</dbReference>
<dbReference type="Gene3D" id="3.30.160.390">
    <property type="entry name" value="Integrase, DNA-binding domain"/>
    <property type="match status" value="1"/>
</dbReference>
<dbReference type="SUPFAM" id="SSF56349">
    <property type="entry name" value="DNA breaking-rejoining enzymes"/>
    <property type="match status" value="1"/>
</dbReference>
<dbReference type="InterPro" id="IPR050808">
    <property type="entry name" value="Phage_Integrase"/>
</dbReference>
<dbReference type="AlphaFoldDB" id="D4BGD9"/>
<dbReference type="EMBL" id="ABWL02000021">
    <property type="protein sequence ID" value="EFE06539.1"/>
    <property type="molecule type" value="Genomic_DNA"/>
</dbReference>
<name>D4BGD9_9ENTR</name>
<feature type="domain" description="Core-binding (CB)" evidence="8">
    <location>
        <begin position="96"/>
        <end position="176"/>
    </location>
</feature>
<feature type="region of interest" description="Disordered" evidence="6">
    <location>
        <begin position="72"/>
        <end position="95"/>
    </location>
</feature>
<gene>
    <name evidence="9" type="ORF">CIT292_09586</name>
</gene>
<evidence type="ECO:0000256" key="4">
    <source>
        <dbReference type="ARBA" id="ARBA00023172"/>
    </source>
</evidence>
<dbReference type="RefSeq" id="WP_006686827.1">
    <property type="nucleotide sequence ID" value="NZ_GG730301.1"/>
</dbReference>
<feature type="compositionally biased region" description="Basic and acidic residues" evidence="6">
    <location>
        <begin position="81"/>
        <end position="91"/>
    </location>
</feature>
<organism evidence="9 10">
    <name type="scientific">Citrobacter youngae ATCC 29220</name>
    <dbReference type="NCBI Taxonomy" id="500640"/>
    <lineage>
        <taxon>Bacteria</taxon>
        <taxon>Pseudomonadati</taxon>
        <taxon>Pseudomonadota</taxon>
        <taxon>Gammaproteobacteria</taxon>
        <taxon>Enterobacterales</taxon>
        <taxon>Enterobacteriaceae</taxon>
        <taxon>Citrobacter</taxon>
        <taxon>Citrobacter freundii complex</taxon>
    </lineage>
</organism>
<evidence type="ECO:0000256" key="6">
    <source>
        <dbReference type="SAM" id="MobiDB-lite"/>
    </source>
</evidence>
<dbReference type="InterPro" id="IPR013762">
    <property type="entry name" value="Integrase-like_cat_sf"/>
</dbReference>
<evidence type="ECO:0000256" key="3">
    <source>
        <dbReference type="ARBA" id="ARBA00023125"/>
    </source>
</evidence>
<dbReference type="Gene3D" id="1.10.443.10">
    <property type="entry name" value="Intergrase catalytic core"/>
    <property type="match status" value="1"/>
</dbReference>
<dbReference type="Proteomes" id="UP000003880">
    <property type="component" value="Unassembled WGS sequence"/>
</dbReference>
<comment type="caution">
    <text evidence="9">The sequence shown here is derived from an EMBL/GenBank/DDBJ whole genome shotgun (WGS) entry which is preliminary data.</text>
</comment>
<dbReference type="Pfam" id="PF22022">
    <property type="entry name" value="Phage_int_M"/>
    <property type="match status" value="1"/>
</dbReference>
<evidence type="ECO:0000313" key="10">
    <source>
        <dbReference type="Proteomes" id="UP000003880"/>
    </source>
</evidence>
<dbReference type="GO" id="GO:0003677">
    <property type="term" value="F:DNA binding"/>
    <property type="evidence" value="ECO:0007669"/>
    <property type="project" value="UniProtKB-UniRule"/>
</dbReference>
<dbReference type="eggNOG" id="COG0582">
    <property type="taxonomic scope" value="Bacteria"/>
</dbReference>
<dbReference type="Gene3D" id="1.10.150.130">
    <property type="match status" value="1"/>
</dbReference>
<dbReference type="InterPro" id="IPR038488">
    <property type="entry name" value="Integrase_DNA-bd_sf"/>
</dbReference>
<keyword evidence="2" id="KW-0229">DNA integration</keyword>
<evidence type="ECO:0000256" key="5">
    <source>
        <dbReference type="PROSITE-ProRule" id="PRU01248"/>
    </source>
</evidence>
<feature type="domain" description="Tyr recombinase" evidence="7">
    <location>
        <begin position="199"/>
        <end position="392"/>
    </location>
</feature>
<dbReference type="PROSITE" id="PS51900">
    <property type="entry name" value="CB"/>
    <property type="match status" value="1"/>
</dbReference>
<dbReference type="PROSITE" id="PS51898">
    <property type="entry name" value="TYR_RECOMBINASE"/>
    <property type="match status" value="1"/>
</dbReference>
<keyword evidence="4" id="KW-0233">DNA recombination</keyword>
<evidence type="ECO:0000313" key="9">
    <source>
        <dbReference type="EMBL" id="EFE06539.1"/>
    </source>
</evidence>
<evidence type="ECO:0000256" key="2">
    <source>
        <dbReference type="ARBA" id="ARBA00022908"/>
    </source>
</evidence>
<dbReference type="InterPro" id="IPR025166">
    <property type="entry name" value="Integrase_DNA_bind_dom"/>
</dbReference>
<dbReference type="InterPro" id="IPR011010">
    <property type="entry name" value="DNA_brk_join_enz"/>
</dbReference>
<proteinExistence type="inferred from homology"/>
<dbReference type="InterPro" id="IPR010998">
    <property type="entry name" value="Integrase_recombinase_N"/>
</dbReference>
<dbReference type="GO" id="GO:0006310">
    <property type="term" value="P:DNA recombination"/>
    <property type="evidence" value="ECO:0007669"/>
    <property type="project" value="UniProtKB-KW"/>
</dbReference>
<evidence type="ECO:0000256" key="1">
    <source>
        <dbReference type="ARBA" id="ARBA00008857"/>
    </source>
</evidence>
<reference evidence="9 10" key="1">
    <citation type="submission" date="2010-02" db="EMBL/GenBank/DDBJ databases">
        <authorList>
            <person name="Weinstock G."/>
            <person name="Sodergren E."/>
            <person name="Clifton S."/>
            <person name="Fulton L."/>
            <person name="Fulton B."/>
            <person name="Courtney L."/>
            <person name="Fronick C."/>
            <person name="Harrison M."/>
            <person name="Strong C."/>
            <person name="Farmer C."/>
            <person name="Delahaunty K."/>
            <person name="Markovic C."/>
            <person name="Hall O."/>
            <person name="Minx P."/>
            <person name="Tomlinson C."/>
            <person name="Mitreva M."/>
            <person name="Nelson J."/>
            <person name="Hou S."/>
            <person name="Wollam A."/>
            <person name="Pepin K.H."/>
            <person name="Johnson M."/>
            <person name="Bhonagiri V."/>
            <person name="Zhang X."/>
            <person name="Suruliraj S."/>
            <person name="Warren W."/>
            <person name="Chinwalla A."/>
            <person name="Mardis E.R."/>
            <person name="Wilson R.K."/>
        </authorList>
    </citation>
    <scope>NUCLEOTIDE SEQUENCE [LARGE SCALE GENOMIC DNA]</scope>
    <source>
        <strain evidence="9 10">ATCC 29220</strain>
    </source>
</reference>
<dbReference type="Pfam" id="PF13356">
    <property type="entry name" value="Arm-DNA-bind_3"/>
    <property type="match status" value="1"/>
</dbReference>
<comment type="similarity">
    <text evidence="1">Belongs to the 'phage' integrase family.</text>
</comment>
<sequence length="429" mass="48988">MPLSDTAIRNAKPLDKPYKLTDAQGLYLLIKPNGSKLWQLKYRFGGKEKKLAFGAYPVVSLANARKLREEAKATLSAGDDPGEKKRQEKQTKKSGNTFEEVARKWLAKNIRWSENHAAKIQRSLELHVFPLIGKFPVADLKTADLLIPLRVAEKKGNLETAARIQQRTTAIMRYAVQESLIASNPANDLTGAIEPPQKNHYPALPLERLQELLEHIESYPGRLLTRLAVLLNLLIFIRSSELRFARWTEIDLDGAMWTIPAQRESIPDVRYSERGAKMKTPHLVPLSKQAVTVLKQLKLLSGNGVLLFPGDHDPRKPMSENTINKALRTMGYDTKVDVCGHGFRTMACSALIESGRWSKDAVERQMSHQERNSVRAAYIHKAEHLDERTQMMQWWSDYLDACRQKFIPPYRYEQRSEVKRSEVKRSEVK</sequence>
<evidence type="ECO:0000259" key="7">
    <source>
        <dbReference type="PROSITE" id="PS51898"/>
    </source>
</evidence>
<dbReference type="CDD" id="cd00801">
    <property type="entry name" value="INT_P4_C"/>
    <property type="match status" value="1"/>
</dbReference>
<dbReference type="HOGENOM" id="CLU_027562_0_1_6"/>
<accession>D4BGD9</accession>